<dbReference type="Proteomes" id="UP000078560">
    <property type="component" value="Unassembled WGS sequence"/>
</dbReference>
<evidence type="ECO:0000313" key="1">
    <source>
        <dbReference type="EMBL" id="SBS94278.1"/>
    </source>
</evidence>
<proteinExistence type="predicted"/>
<sequence length="160" mass="18499">MLGKSTTLRVETSLTNSNGLSSLLLLLRNKQEVETFSKAGKRQEEYCDTREIEPIFRTSVFNPRVETSLTNSNGLSSLLLLLMLLKLKYLLPFFLLNKFPVDTCAGTTILTDFLPFSMFQIAHFHKVHLVRRVFPREINKKWKHFQKQGNAKRNIAIRGR</sequence>
<evidence type="ECO:0000313" key="2">
    <source>
        <dbReference type="Proteomes" id="UP000078560"/>
    </source>
</evidence>
<accession>A0A1A8WN14</accession>
<name>A0A1A8WN14_PLAOA</name>
<reference evidence="2" key="1">
    <citation type="submission" date="2016-05" db="EMBL/GenBank/DDBJ databases">
        <authorList>
            <person name="Naeem Raeece"/>
        </authorList>
    </citation>
    <scope>NUCLEOTIDE SEQUENCE [LARGE SCALE GENOMIC DNA]</scope>
</reference>
<organism evidence="1 2">
    <name type="scientific">Plasmodium ovale curtisi</name>
    <dbReference type="NCBI Taxonomy" id="864141"/>
    <lineage>
        <taxon>Eukaryota</taxon>
        <taxon>Sar</taxon>
        <taxon>Alveolata</taxon>
        <taxon>Apicomplexa</taxon>
        <taxon>Aconoidasida</taxon>
        <taxon>Haemosporida</taxon>
        <taxon>Plasmodiidae</taxon>
        <taxon>Plasmodium</taxon>
        <taxon>Plasmodium (Plasmodium)</taxon>
    </lineage>
</organism>
<gene>
    <name evidence="1" type="ORF">POVCU2_0087080</name>
</gene>
<dbReference type="AlphaFoldDB" id="A0A1A8WN14"/>
<dbReference type="EMBL" id="FLQU01001736">
    <property type="protein sequence ID" value="SBS94278.1"/>
    <property type="molecule type" value="Genomic_DNA"/>
</dbReference>
<protein>
    <submittedName>
        <fullName evidence="1">Uncharacterized protein</fullName>
    </submittedName>
</protein>